<accession>A0A9D1ERZ8</accession>
<keyword evidence="1" id="KW-0472">Membrane</keyword>
<gene>
    <name evidence="3" type="ORF">IAB44_05015</name>
</gene>
<sequence length="318" mass="35769">MRNECSVIRDLLPLYAEKMVRPDTADFIEEHLKGCEACREEFQSMKEPRCLEESYPARKTADAAPLLALGRKLKIKRIQTIALTAVFVAALFLSAFAVLDAPIYFPYSEELVTIDEQGEQGMLLTFDEKVTGFDYTVYEDPDGGDFCYCDIQAWTSLWDQWFAKGNGKLSTAVTTGQTKPVIAVYVPNDGSENICIGKYDPAAEDPIEKDVNYGSVTVLPRLSLGYYLLLAIAALAASAVWWLLTRKKAEWRVWAERVGLYPVSYLISFCIVKGISTTSYALERDFFLILFLSLLLYSGLLLAHNIWRLKKEIKESGG</sequence>
<name>A0A9D1ERZ8_9FIRM</name>
<evidence type="ECO:0000313" key="4">
    <source>
        <dbReference type="Proteomes" id="UP000823935"/>
    </source>
</evidence>
<keyword evidence="1" id="KW-1133">Transmembrane helix</keyword>
<dbReference type="EMBL" id="DVIQ01000024">
    <property type="protein sequence ID" value="HIS30900.1"/>
    <property type="molecule type" value="Genomic_DNA"/>
</dbReference>
<comment type="caution">
    <text evidence="3">The sequence shown here is derived from an EMBL/GenBank/DDBJ whole genome shotgun (WGS) entry which is preliminary data.</text>
</comment>
<dbReference type="Proteomes" id="UP000823935">
    <property type="component" value="Unassembled WGS sequence"/>
</dbReference>
<evidence type="ECO:0000313" key="3">
    <source>
        <dbReference type="EMBL" id="HIS30900.1"/>
    </source>
</evidence>
<dbReference type="AlphaFoldDB" id="A0A9D1ERZ8"/>
<feature type="transmembrane region" description="Helical" evidence="1">
    <location>
        <begin position="265"/>
        <end position="282"/>
    </location>
</feature>
<reference evidence="3" key="1">
    <citation type="submission" date="2020-10" db="EMBL/GenBank/DDBJ databases">
        <authorList>
            <person name="Gilroy R."/>
        </authorList>
    </citation>
    <scope>NUCLEOTIDE SEQUENCE</scope>
    <source>
        <strain evidence="3">CHK190-19873</strain>
    </source>
</reference>
<proteinExistence type="predicted"/>
<feature type="transmembrane region" description="Helical" evidence="1">
    <location>
        <begin position="288"/>
        <end position="307"/>
    </location>
</feature>
<keyword evidence="1" id="KW-0812">Transmembrane</keyword>
<feature type="transmembrane region" description="Helical" evidence="1">
    <location>
        <begin position="224"/>
        <end position="244"/>
    </location>
</feature>
<evidence type="ECO:0000259" key="2">
    <source>
        <dbReference type="Pfam" id="PF13490"/>
    </source>
</evidence>
<protein>
    <submittedName>
        <fullName evidence="3">Zf-HC2 domain-containing protein</fullName>
    </submittedName>
</protein>
<reference evidence="3" key="2">
    <citation type="journal article" date="2021" name="PeerJ">
        <title>Extensive microbial diversity within the chicken gut microbiome revealed by metagenomics and culture.</title>
        <authorList>
            <person name="Gilroy R."/>
            <person name="Ravi A."/>
            <person name="Getino M."/>
            <person name="Pursley I."/>
            <person name="Horton D.L."/>
            <person name="Alikhan N.F."/>
            <person name="Baker D."/>
            <person name="Gharbi K."/>
            <person name="Hall N."/>
            <person name="Watson M."/>
            <person name="Adriaenssens E.M."/>
            <person name="Foster-Nyarko E."/>
            <person name="Jarju S."/>
            <person name="Secka A."/>
            <person name="Antonio M."/>
            <person name="Oren A."/>
            <person name="Chaudhuri R.R."/>
            <person name="La Ragione R."/>
            <person name="Hildebrand F."/>
            <person name="Pallen M.J."/>
        </authorList>
    </citation>
    <scope>NUCLEOTIDE SEQUENCE</scope>
    <source>
        <strain evidence="3">CHK190-19873</strain>
    </source>
</reference>
<organism evidence="3 4">
    <name type="scientific">Candidatus Limivivens intestinipullorum</name>
    <dbReference type="NCBI Taxonomy" id="2840858"/>
    <lineage>
        <taxon>Bacteria</taxon>
        <taxon>Bacillati</taxon>
        <taxon>Bacillota</taxon>
        <taxon>Clostridia</taxon>
        <taxon>Lachnospirales</taxon>
        <taxon>Lachnospiraceae</taxon>
        <taxon>Lachnospiraceae incertae sedis</taxon>
        <taxon>Candidatus Limivivens</taxon>
    </lineage>
</organism>
<feature type="transmembrane region" description="Helical" evidence="1">
    <location>
        <begin position="81"/>
        <end position="105"/>
    </location>
</feature>
<dbReference type="Pfam" id="PF13490">
    <property type="entry name" value="zf-HC2"/>
    <property type="match status" value="1"/>
</dbReference>
<feature type="domain" description="Putative zinc-finger" evidence="2">
    <location>
        <begin position="5"/>
        <end position="39"/>
    </location>
</feature>
<evidence type="ECO:0000256" key="1">
    <source>
        <dbReference type="SAM" id="Phobius"/>
    </source>
</evidence>
<dbReference type="InterPro" id="IPR027383">
    <property type="entry name" value="Znf_put"/>
</dbReference>